<dbReference type="Proteomes" id="UP000054166">
    <property type="component" value="Unassembled WGS sequence"/>
</dbReference>
<keyword evidence="2" id="KW-1185">Reference proteome</keyword>
<dbReference type="EMBL" id="KN833053">
    <property type="protein sequence ID" value="KIM74936.1"/>
    <property type="molecule type" value="Genomic_DNA"/>
</dbReference>
<dbReference type="HOGENOM" id="CLU_2109926_0_0_1"/>
<reference evidence="2" key="2">
    <citation type="submission" date="2015-01" db="EMBL/GenBank/DDBJ databases">
        <title>Evolutionary Origins and Diversification of the Mycorrhizal Mutualists.</title>
        <authorList>
            <consortium name="DOE Joint Genome Institute"/>
            <consortium name="Mycorrhizal Genomics Consortium"/>
            <person name="Kohler A."/>
            <person name="Kuo A."/>
            <person name="Nagy L.G."/>
            <person name="Floudas D."/>
            <person name="Copeland A."/>
            <person name="Barry K.W."/>
            <person name="Cichocki N."/>
            <person name="Veneault-Fourrey C."/>
            <person name="LaButti K."/>
            <person name="Lindquist E.A."/>
            <person name="Lipzen A."/>
            <person name="Lundell T."/>
            <person name="Morin E."/>
            <person name="Murat C."/>
            <person name="Riley R."/>
            <person name="Ohm R."/>
            <person name="Sun H."/>
            <person name="Tunlid A."/>
            <person name="Henrissat B."/>
            <person name="Grigoriev I.V."/>
            <person name="Hibbett D.S."/>
            <person name="Martin F."/>
        </authorList>
    </citation>
    <scope>NUCLEOTIDE SEQUENCE [LARGE SCALE GENOMIC DNA]</scope>
    <source>
        <strain evidence="2">F 1598</strain>
    </source>
</reference>
<name>A0A0C3F4V7_PILCF</name>
<organism evidence="1 2">
    <name type="scientific">Piloderma croceum (strain F 1598)</name>
    <dbReference type="NCBI Taxonomy" id="765440"/>
    <lineage>
        <taxon>Eukaryota</taxon>
        <taxon>Fungi</taxon>
        <taxon>Dikarya</taxon>
        <taxon>Basidiomycota</taxon>
        <taxon>Agaricomycotina</taxon>
        <taxon>Agaricomycetes</taxon>
        <taxon>Agaricomycetidae</taxon>
        <taxon>Atheliales</taxon>
        <taxon>Atheliaceae</taxon>
        <taxon>Piloderma</taxon>
    </lineage>
</organism>
<evidence type="ECO:0000313" key="1">
    <source>
        <dbReference type="EMBL" id="KIM74936.1"/>
    </source>
</evidence>
<evidence type="ECO:0000313" key="2">
    <source>
        <dbReference type="Proteomes" id="UP000054166"/>
    </source>
</evidence>
<accession>A0A0C3F4V7</accession>
<sequence length="115" mass="12790">MAIFSSVLRAFRALFTQIYYWALPSTVVDTSADVEKGINVTENQQRGTTHSHCFTADSALALNPSGDYGYLARTPFSPTMKLYRDDLSDDSYSSMPSLEWVGSMSSLDPFVTDQK</sequence>
<protein>
    <submittedName>
        <fullName evidence="1">Uncharacterized protein</fullName>
    </submittedName>
</protein>
<dbReference type="InParanoid" id="A0A0C3F4V7"/>
<gene>
    <name evidence="1" type="ORF">PILCRDRAFT_14000</name>
</gene>
<proteinExistence type="predicted"/>
<reference evidence="1 2" key="1">
    <citation type="submission" date="2014-04" db="EMBL/GenBank/DDBJ databases">
        <authorList>
            <consortium name="DOE Joint Genome Institute"/>
            <person name="Kuo A."/>
            <person name="Tarkka M."/>
            <person name="Buscot F."/>
            <person name="Kohler A."/>
            <person name="Nagy L.G."/>
            <person name="Floudas D."/>
            <person name="Copeland A."/>
            <person name="Barry K.W."/>
            <person name="Cichocki N."/>
            <person name="Veneault-Fourrey C."/>
            <person name="LaButti K."/>
            <person name="Lindquist E.A."/>
            <person name="Lipzen A."/>
            <person name="Lundell T."/>
            <person name="Morin E."/>
            <person name="Murat C."/>
            <person name="Sun H."/>
            <person name="Tunlid A."/>
            <person name="Henrissat B."/>
            <person name="Grigoriev I.V."/>
            <person name="Hibbett D.S."/>
            <person name="Martin F."/>
            <person name="Nordberg H.P."/>
            <person name="Cantor M.N."/>
            <person name="Hua S.X."/>
        </authorList>
    </citation>
    <scope>NUCLEOTIDE SEQUENCE [LARGE SCALE GENOMIC DNA]</scope>
    <source>
        <strain evidence="1 2">F 1598</strain>
    </source>
</reference>
<dbReference type="AlphaFoldDB" id="A0A0C3F4V7"/>